<dbReference type="InParanoid" id="A0A2P5BEE4"/>
<proteinExistence type="predicted"/>
<dbReference type="AlphaFoldDB" id="A0A2P5BEE4"/>
<comment type="caution">
    <text evidence="1">The sequence shown here is derived from an EMBL/GenBank/DDBJ whole genome shotgun (WGS) entry which is preliminary data.</text>
</comment>
<dbReference type="Proteomes" id="UP000237000">
    <property type="component" value="Unassembled WGS sequence"/>
</dbReference>
<dbReference type="EMBL" id="JXTC01000539">
    <property type="protein sequence ID" value="PON47169.1"/>
    <property type="molecule type" value="Genomic_DNA"/>
</dbReference>
<keyword evidence="2" id="KW-1185">Reference proteome</keyword>
<reference evidence="2" key="1">
    <citation type="submission" date="2016-06" db="EMBL/GenBank/DDBJ databases">
        <title>Parallel loss of symbiosis genes in relatives of nitrogen-fixing non-legume Parasponia.</title>
        <authorList>
            <person name="Van Velzen R."/>
            <person name="Holmer R."/>
            <person name="Bu F."/>
            <person name="Rutten L."/>
            <person name="Van Zeijl A."/>
            <person name="Liu W."/>
            <person name="Santuari L."/>
            <person name="Cao Q."/>
            <person name="Sharma T."/>
            <person name="Shen D."/>
            <person name="Roswanjaya Y."/>
            <person name="Wardhani T."/>
            <person name="Kalhor M.S."/>
            <person name="Jansen J."/>
            <person name="Van den Hoogen J."/>
            <person name="Gungor B."/>
            <person name="Hartog M."/>
            <person name="Hontelez J."/>
            <person name="Verver J."/>
            <person name="Yang W.-C."/>
            <person name="Schijlen E."/>
            <person name="Repin R."/>
            <person name="Schilthuizen M."/>
            <person name="Schranz E."/>
            <person name="Heidstra R."/>
            <person name="Miyata K."/>
            <person name="Fedorova E."/>
            <person name="Kohlen W."/>
            <person name="Bisseling T."/>
            <person name="Smit S."/>
            <person name="Geurts R."/>
        </authorList>
    </citation>
    <scope>NUCLEOTIDE SEQUENCE [LARGE SCALE GENOMIC DNA]</scope>
    <source>
        <strain evidence="2">cv. RG33-2</strain>
    </source>
</reference>
<organism evidence="1 2">
    <name type="scientific">Trema orientale</name>
    <name type="common">Charcoal tree</name>
    <name type="synonym">Celtis orientalis</name>
    <dbReference type="NCBI Taxonomy" id="63057"/>
    <lineage>
        <taxon>Eukaryota</taxon>
        <taxon>Viridiplantae</taxon>
        <taxon>Streptophyta</taxon>
        <taxon>Embryophyta</taxon>
        <taxon>Tracheophyta</taxon>
        <taxon>Spermatophyta</taxon>
        <taxon>Magnoliopsida</taxon>
        <taxon>eudicotyledons</taxon>
        <taxon>Gunneridae</taxon>
        <taxon>Pentapetalae</taxon>
        <taxon>rosids</taxon>
        <taxon>fabids</taxon>
        <taxon>Rosales</taxon>
        <taxon>Cannabaceae</taxon>
        <taxon>Trema</taxon>
    </lineage>
</organism>
<name>A0A2P5BEE4_TREOI</name>
<accession>A0A2P5BEE4</accession>
<evidence type="ECO:0000313" key="1">
    <source>
        <dbReference type="EMBL" id="PON47169.1"/>
    </source>
</evidence>
<gene>
    <name evidence="1" type="ORF">TorRG33x02_324030</name>
</gene>
<sequence length="70" mass="7800">MSVSNLDQIATLLRQKPLNLYNAPHAILSSDSLQPRLWLRQGTGIDVIALTSVWILTSWSSIFQIGLHSL</sequence>
<evidence type="ECO:0000313" key="2">
    <source>
        <dbReference type="Proteomes" id="UP000237000"/>
    </source>
</evidence>
<protein>
    <submittedName>
        <fullName evidence="1">Uncharacterized protein</fullName>
    </submittedName>
</protein>